<feature type="compositionally biased region" description="Basic and acidic residues" evidence="1">
    <location>
        <begin position="36"/>
        <end position="46"/>
    </location>
</feature>
<evidence type="ECO:0000313" key="2">
    <source>
        <dbReference type="EMBL" id="WFD00238.1"/>
    </source>
</evidence>
<gene>
    <name evidence="2" type="ORF">MYAM1_002986</name>
</gene>
<feature type="compositionally biased region" description="Polar residues" evidence="1">
    <location>
        <begin position="309"/>
        <end position="318"/>
    </location>
</feature>
<dbReference type="AlphaFoldDB" id="A0AAJ5YZ47"/>
<feature type="region of interest" description="Disordered" evidence="1">
    <location>
        <begin position="34"/>
        <end position="69"/>
    </location>
</feature>
<feature type="region of interest" description="Disordered" evidence="1">
    <location>
        <begin position="202"/>
        <end position="369"/>
    </location>
</feature>
<feature type="compositionally biased region" description="Polar residues" evidence="1">
    <location>
        <begin position="327"/>
        <end position="341"/>
    </location>
</feature>
<accession>A0AAJ5YZ47</accession>
<reference evidence="2 3" key="1">
    <citation type="submission" date="2023-03" db="EMBL/GenBank/DDBJ databases">
        <title>Mating type loci evolution in Malassezia.</title>
        <authorList>
            <person name="Coelho M.A."/>
        </authorList>
    </citation>
    <scope>NUCLEOTIDE SEQUENCE [LARGE SCALE GENOMIC DNA]</scope>
    <source>
        <strain evidence="2 3">CBS 9725</strain>
    </source>
</reference>
<keyword evidence="3" id="KW-1185">Reference proteome</keyword>
<proteinExistence type="predicted"/>
<organism evidence="2 3">
    <name type="scientific">Malassezia yamatoensis</name>
    <dbReference type="NCBI Taxonomy" id="253288"/>
    <lineage>
        <taxon>Eukaryota</taxon>
        <taxon>Fungi</taxon>
        <taxon>Dikarya</taxon>
        <taxon>Basidiomycota</taxon>
        <taxon>Ustilaginomycotina</taxon>
        <taxon>Malasseziomycetes</taxon>
        <taxon>Malasseziales</taxon>
        <taxon>Malasseziaceae</taxon>
        <taxon>Malassezia</taxon>
    </lineage>
</organism>
<protein>
    <submittedName>
        <fullName evidence="2">Uncharacterized protein</fullName>
    </submittedName>
</protein>
<evidence type="ECO:0000256" key="1">
    <source>
        <dbReference type="SAM" id="MobiDB-lite"/>
    </source>
</evidence>
<dbReference type="Proteomes" id="UP001219567">
    <property type="component" value="Chromosome 4"/>
</dbReference>
<name>A0AAJ5YZ47_9BASI</name>
<sequence length="369" mass="40465">MRWTGVTPPLARSFAWNSTGQKGVAAGLSLIPMQRKQVDSRPRETIDPPGNLHAQRYRTDADPTGSSSYQSLLQAQDNLDINANEAQRQISHVAPTDNQPHTDSHETVGASEHVARDAVSKTIGMLPELWDQLGDYLCLLECAPVPQAQALFGSASRIHDANDTMDEAQWVCSEVLEKAFSDTLPNECARLHDKCFGPEPIPTMLASPRVKQPSESTRSFQRTKSAPSQAVPRPSSTQQDETRTTIRSDRRQREVHMPRQLKRSASIASTATSSTNPLHKRKRAASRWEGGTDAQTLVLATPTKPRASSIPTKLEQFTPSPPHSVAYDSSTGTSPSPSIQRSPELKKSSVDPSLELFKSESSVIDREDA</sequence>
<evidence type="ECO:0000313" key="3">
    <source>
        <dbReference type="Proteomes" id="UP001219567"/>
    </source>
</evidence>
<feature type="compositionally biased region" description="Polar residues" evidence="1">
    <location>
        <begin position="213"/>
        <end position="239"/>
    </location>
</feature>
<dbReference type="EMBL" id="CP119946">
    <property type="protein sequence ID" value="WFD00238.1"/>
    <property type="molecule type" value="Genomic_DNA"/>
</dbReference>
<feature type="compositionally biased region" description="Low complexity" evidence="1">
    <location>
        <begin position="264"/>
        <end position="275"/>
    </location>
</feature>
<feature type="compositionally biased region" description="Basic and acidic residues" evidence="1">
    <location>
        <begin position="240"/>
        <end position="257"/>
    </location>
</feature>